<feature type="signal peptide" evidence="1">
    <location>
        <begin position="1"/>
        <end position="18"/>
    </location>
</feature>
<keyword evidence="1" id="KW-0732">Signal</keyword>
<protein>
    <submittedName>
        <fullName evidence="2">Uncharacterized protein</fullName>
    </submittedName>
</protein>
<sequence length="450" mass="49003">MKKAIILCMLIIGMMADAQNQITTKPLQLSTVNKGFTSDSVLVWGKDKIVKFMPKSSFGTSSSTYITAGYNVTINGSGDINNPYIINSSYPTNGASYSDNPFTAYCFIYPDRGFQYYKKESPSNEGRSAQTTYSDSSINYWLEGNATWPQSNNTQLELKFPKPISGYNTHTLPISVNGNFADSSGNIEISVGGDEIPNLSQVLLSGSTDNTGQVLKFESPNTGYIESAFMLYNGVHVYGADNATQVFNDGINFSNAISDSFVTNVRLKGSPTKDITRTSTYSFPDKINGEYTLATTDDLAQMVTTNGTVTGTQTLKLESNDHITSTYMKNNEIGSQSSSGKVYLRNNALSFSKGGSCIELSKSPTQRSSTQIFVTMPDTNGQLALRDEFAYDSSATTAVSATNLDADFANAPNGFKVRTHIVDPSDASKFIMYEKTSTGWIEYSFKTVTP</sequence>
<evidence type="ECO:0000313" key="2">
    <source>
        <dbReference type="EMBL" id="KQB39477.1"/>
    </source>
</evidence>
<dbReference type="PATRIC" id="fig|362413.3.peg.1133"/>
<evidence type="ECO:0000256" key="1">
    <source>
        <dbReference type="SAM" id="SignalP"/>
    </source>
</evidence>
<dbReference type="OrthoDB" id="1364595at2"/>
<organism evidence="2 3">
    <name type="scientific">Flavobacterium aquidurense</name>
    <dbReference type="NCBI Taxonomy" id="362413"/>
    <lineage>
        <taxon>Bacteria</taxon>
        <taxon>Pseudomonadati</taxon>
        <taxon>Bacteroidota</taxon>
        <taxon>Flavobacteriia</taxon>
        <taxon>Flavobacteriales</taxon>
        <taxon>Flavobacteriaceae</taxon>
        <taxon>Flavobacterium</taxon>
    </lineage>
</organism>
<dbReference type="AlphaFoldDB" id="A0A0Q0S7E4"/>
<comment type="caution">
    <text evidence="2">The sequence shown here is derived from an EMBL/GenBank/DDBJ whole genome shotgun (WGS) entry which is preliminary data.</text>
</comment>
<reference evidence="2 3" key="1">
    <citation type="submission" date="2014-09" db="EMBL/GenBank/DDBJ databases">
        <title>Genome sequence of Flavobacterium aquidurense RC62.</title>
        <authorList>
            <person name="Kim J.F."/>
            <person name="Kwak M.-J."/>
        </authorList>
    </citation>
    <scope>NUCLEOTIDE SEQUENCE [LARGE SCALE GENOMIC DNA]</scope>
    <source>
        <strain evidence="2 3">RC62</strain>
    </source>
</reference>
<dbReference type="STRING" id="362413.RC62_1158"/>
<dbReference type="Proteomes" id="UP000050443">
    <property type="component" value="Unassembled WGS sequence"/>
</dbReference>
<accession>A0A0Q0S7E4</accession>
<dbReference type="EMBL" id="JRLF01000012">
    <property type="protein sequence ID" value="KQB39477.1"/>
    <property type="molecule type" value="Genomic_DNA"/>
</dbReference>
<gene>
    <name evidence="2" type="ORF">RC62_1158</name>
</gene>
<evidence type="ECO:0000313" key="3">
    <source>
        <dbReference type="Proteomes" id="UP000050443"/>
    </source>
</evidence>
<name>A0A0Q0S7E4_9FLAO</name>
<feature type="chain" id="PRO_5006183789" evidence="1">
    <location>
        <begin position="19"/>
        <end position="450"/>
    </location>
</feature>
<proteinExistence type="predicted"/>
<dbReference type="RefSeq" id="WP_157472513.1">
    <property type="nucleotide sequence ID" value="NZ_JRLF01000012.1"/>
</dbReference>